<dbReference type="EMBL" id="JAMDLW010000032">
    <property type="protein sequence ID" value="MCY9522270.1"/>
    <property type="molecule type" value="Genomic_DNA"/>
</dbReference>
<sequence length="449" mass="51829">MKVALVHFRVGETDGVSLEMEKWRNVLTHLGHEVLFLAGSEGMAQAYVIPELHYKHPMNEKFVFNAFDKLLDYESEKALADDVLAFSRTMEAKLIDFIVSEDIDVIVPHNLLSLGWSLPAGIALSKALKATGIDCIALHHDFYWQRDRYAKPTCNIVKEWLERMFPPDLPNIRHVVTNRIYQEELRRRRNIDSVIIPNVFDFEHPVWVKDDYNQSLRHDIGVGEDDIVILQATRIMERKAIELGIEAVAQLQRRLASSELTLYNGKSITNETRFIHVLAGMPESSYEYTEQLRTKAECLGVDLRFINTLIDHSRIHSNGRKIYSLWDAYVIADMVTFPSIVESWGNQLLEAVFAKKPLLIYEYPVYEKDIRQYGFDFISLGNRHHIDSDGLVVVDGGKVEEAADRMAEILTDSHQYDRIIEHNYQIGKTHFSYESLRILLEPLLEEVAR</sequence>
<dbReference type="SUPFAM" id="SSF53756">
    <property type="entry name" value="UDP-Glycosyltransferase/glycogen phosphorylase"/>
    <property type="match status" value="1"/>
</dbReference>
<dbReference type="Proteomes" id="UP001207626">
    <property type="component" value="Unassembled WGS sequence"/>
</dbReference>
<dbReference type="CDD" id="cd03801">
    <property type="entry name" value="GT4_PimA-like"/>
    <property type="match status" value="1"/>
</dbReference>
<keyword evidence="4" id="KW-1185">Reference proteome</keyword>
<evidence type="ECO:0000259" key="2">
    <source>
        <dbReference type="Pfam" id="PF00534"/>
    </source>
</evidence>
<dbReference type="Gene3D" id="3.40.50.2000">
    <property type="entry name" value="Glycogen Phosphorylase B"/>
    <property type="match status" value="2"/>
</dbReference>
<dbReference type="Pfam" id="PF00534">
    <property type="entry name" value="Glycos_transf_1"/>
    <property type="match status" value="1"/>
</dbReference>
<dbReference type="PANTHER" id="PTHR46401">
    <property type="entry name" value="GLYCOSYLTRANSFERASE WBBK-RELATED"/>
    <property type="match status" value="1"/>
</dbReference>
<evidence type="ECO:0000313" key="4">
    <source>
        <dbReference type="Proteomes" id="UP001207626"/>
    </source>
</evidence>
<dbReference type="RefSeq" id="WP_087434515.1">
    <property type="nucleotide sequence ID" value="NZ_JAMDLV010000070.1"/>
</dbReference>
<reference evidence="3 4" key="1">
    <citation type="submission" date="2022-05" db="EMBL/GenBank/DDBJ databases">
        <title>Genome Sequencing of Bee-Associated Microbes.</title>
        <authorList>
            <person name="Dunlap C."/>
        </authorList>
    </citation>
    <scope>NUCLEOTIDE SEQUENCE [LARGE SCALE GENOMIC DNA]</scope>
    <source>
        <strain evidence="3 4">NRRL NRS-1438</strain>
    </source>
</reference>
<keyword evidence="1" id="KW-0808">Transferase</keyword>
<accession>A0ABT4DZU4</accession>
<dbReference type="PANTHER" id="PTHR46401:SF2">
    <property type="entry name" value="GLYCOSYLTRANSFERASE WBBK-RELATED"/>
    <property type="match status" value="1"/>
</dbReference>
<organism evidence="3 4">
    <name type="scientific">Paenibacillus apiarius</name>
    <dbReference type="NCBI Taxonomy" id="46240"/>
    <lineage>
        <taxon>Bacteria</taxon>
        <taxon>Bacillati</taxon>
        <taxon>Bacillota</taxon>
        <taxon>Bacilli</taxon>
        <taxon>Bacillales</taxon>
        <taxon>Paenibacillaceae</taxon>
        <taxon>Paenibacillus</taxon>
    </lineage>
</organism>
<protein>
    <submittedName>
        <fullName evidence="3">Glycosyltransferase family 4 protein</fullName>
    </submittedName>
</protein>
<proteinExistence type="predicted"/>
<feature type="domain" description="Glycosyl transferase family 1" evidence="2">
    <location>
        <begin position="217"/>
        <end position="424"/>
    </location>
</feature>
<name>A0ABT4DZU4_9BACL</name>
<gene>
    <name evidence="3" type="ORF">M5X09_21870</name>
</gene>
<dbReference type="InterPro" id="IPR001296">
    <property type="entry name" value="Glyco_trans_1"/>
</dbReference>
<evidence type="ECO:0000313" key="3">
    <source>
        <dbReference type="EMBL" id="MCY9522270.1"/>
    </source>
</evidence>
<evidence type="ECO:0000256" key="1">
    <source>
        <dbReference type="ARBA" id="ARBA00022679"/>
    </source>
</evidence>
<comment type="caution">
    <text evidence="3">The sequence shown here is derived from an EMBL/GenBank/DDBJ whole genome shotgun (WGS) entry which is preliminary data.</text>
</comment>